<proteinExistence type="predicted"/>
<dbReference type="Proteomes" id="UP001549145">
    <property type="component" value="Unassembled WGS sequence"/>
</dbReference>
<evidence type="ECO:0000313" key="2">
    <source>
        <dbReference type="Proteomes" id="UP001549145"/>
    </source>
</evidence>
<dbReference type="EMBL" id="JBEPMM010000027">
    <property type="protein sequence ID" value="MET3695368.1"/>
    <property type="molecule type" value="Genomic_DNA"/>
</dbReference>
<protein>
    <submittedName>
        <fullName evidence="1">Uncharacterized protein</fullName>
    </submittedName>
</protein>
<comment type="caution">
    <text evidence="1">The sequence shown here is derived from an EMBL/GenBank/DDBJ whole genome shotgun (WGS) entry which is preliminary data.</text>
</comment>
<evidence type="ECO:0000313" key="1">
    <source>
        <dbReference type="EMBL" id="MET3695368.1"/>
    </source>
</evidence>
<dbReference type="RefSeq" id="WP_238279344.1">
    <property type="nucleotide sequence ID" value="NZ_BPQL01000055.1"/>
</dbReference>
<organism evidence="1 2">
    <name type="scientific">Methylobacterium goesingense</name>
    <dbReference type="NCBI Taxonomy" id="243690"/>
    <lineage>
        <taxon>Bacteria</taxon>
        <taxon>Pseudomonadati</taxon>
        <taxon>Pseudomonadota</taxon>
        <taxon>Alphaproteobacteria</taxon>
        <taxon>Hyphomicrobiales</taxon>
        <taxon>Methylobacteriaceae</taxon>
        <taxon>Methylobacterium</taxon>
    </lineage>
</organism>
<name>A0ABV2LBY7_9HYPH</name>
<keyword evidence="2" id="KW-1185">Reference proteome</keyword>
<reference evidence="1 2" key="1">
    <citation type="submission" date="2024-06" db="EMBL/GenBank/DDBJ databases">
        <title>Genomic Encyclopedia of Type Strains, Phase IV (KMG-IV): sequencing the most valuable type-strain genomes for metagenomic binning, comparative biology and taxonomic classification.</title>
        <authorList>
            <person name="Goeker M."/>
        </authorList>
    </citation>
    <scope>NUCLEOTIDE SEQUENCE [LARGE SCALE GENOMIC DNA]</scope>
    <source>
        <strain evidence="1 2">DSM 21331</strain>
    </source>
</reference>
<gene>
    <name evidence="1" type="ORF">ABID43_004936</name>
</gene>
<sequence>MTMTDVEVGYLQALSDVHEEVRQMVQDPATSSEGKLELLGVLSFLHDRIQFKAPGARKDHLDLASHMNGPKGGE</sequence>
<accession>A0ABV2LBY7</accession>